<comment type="caution">
    <text evidence="2">The sequence shown here is derived from an EMBL/GenBank/DDBJ whole genome shotgun (WGS) entry which is preliminary data.</text>
</comment>
<dbReference type="AlphaFoldDB" id="A0A2D0KSK1"/>
<reference evidence="2 3" key="1">
    <citation type="journal article" date="2017" name="Nat. Microbiol.">
        <title>Natural product diversity associated with the nematode symbionts Photorhabdus and Xenorhabdus.</title>
        <authorList>
            <person name="Tobias N.J."/>
            <person name="Wolff H."/>
            <person name="Djahanschiri B."/>
            <person name="Grundmann F."/>
            <person name="Kronenwerth M."/>
            <person name="Shi Y.M."/>
            <person name="Simonyi S."/>
            <person name="Grun P."/>
            <person name="Shapiro-Ilan D."/>
            <person name="Pidot S.J."/>
            <person name="Stinear T.P."/>
            <person name="Ebersberger I."/>
            <person name="Bode H.B."/>
        </authorList>
    </citation>
    <scope>NUCLEOTIDE SEQUENCE [LARGE SCALE GENOMIC DNA]</scope>
    <source>
        <strain evidence="2 3">DSM 17904</strain>
    </source>
</reference>
<evidence type="ECO:0000259" key="1">
    <source>
        <dbReference type="Pfam" id="PF21882"/>
    </source>
</evidence>
<evidence type="ECO:0000313" key="3">
    <source>
        <dbReference type="Proteomes" id="UP000222366"/>
    </source>
</evidence>
<proteinExistence type="predicted"/>
<accession>A0A2D0KSK1</accession>
<evidence type="ECO:0000313" key="2">
    <source>
        <dbReference type="EMBL" id="PHM66305.1"/>
    </source>
</evidence>
<organism evidence="2 3">
    <name type="scientific">Xenorhabdus stockiae</name>
    <dbReference type="NCBI Taxonomy" id="351614"/>
    <lineage>
        <taxon>Bacteria</taxon>
        <taxon>Pseudomonadati</taxon>
        <taxon>Pseudomonadota</taxon>
        <taxon>Gammaproteobacteria</taxon>
        <taxon>Enterobacterales</taxon>
        <taxon>Morganellaceae</taxon>
        <taxon>Xenorhabdus</taxon>
    </lineage>
</organism>
<dbReference type="Pfam" id="PF21882">
    <property type="entry name" value="Gp53-like_C"/>
    <property type="match status" value="1"/>
</dbReference>
<keyword evidence="3" id="KW-1185">Reference proteome</keyword>
<dbReference type="Proteomes" id="UP000222366">
    <property type="component" value="Unassembled WGS sequence"/>
</dbReference>
<protein>
    <recommendedName>
        <fullName evidence="1">Putative tail fiber protein gp53-like C-terminal domain-containing protein</fullName>
    </recommendedName>
</protein>
<feature type="domain" description="Putative tail fiber protein gp53-like C-terminal" evidence="1">
    <location>
        <begin position="31"/>
        <end position="123"/>
    </location>
</feature>
<gene>
    <name evidence="2" type="ORF">Xsto_01237</name>
</gene>
<dbReference type="EMBL" id="NJAJ01000009">
    <property type="protein sequence ID" value="PHM66305.1"/>
    <property type="molecule type" value="Genomic_DNA"/>
</dbReference>
<name>A0A2D0KSK1_9GAMM</name>
<sequence>MSNQNDFKAFATGGNANLPTQISINGGYQELPSGLIIQWGIHRFKPLVENKVNLPIPFKKVILNIQIVDTEGLVVPMAAAVYPDGTLDSFRAWCAGRSFSYDGKEYQILESTPINGQYLVIGY</sequence>
<dbReference type="InterPro" id="IPR054075">
    <property type="entry name" value="Gp53-like_C"/>
</dbReference>
<dbReference type="Gene3D" id="2.60.40.3940">
    <property type="match status" value="1"/>
</dbReference>
<dbReference type="RefSeq" id="WP_099124388.1">
    <property type="nucleotide sequence ID" value="NZ_CAWNRH010000170.1"/>
</dbReference>